<evidence type="ECO:0000256" key="2">
    <source>
        <dbReference type="SAM" id="MobiDB-lite"/>
    </source>
</evidence>
<feature type="region of interest" description="Disordered" evidence="2">
    <location>
        <begin position="1"/>
        <end position="46"/>
    </location>
</feature>
<dbReference type="SUPFAM" id="SSF50985">
    <property type="entry name" value="RCC1/BLIP-II"/>
    <property type="match status" value="1"/>
</dbReference>
<evidence type="ECO:0000313" key="3">
    <source>
        <dbReference type="EMBL" id="TFY78019.1"/>
    </source>
</evidence>
<feature type="repeat" description="RCC1" evidence="1">
    <location>
        <begin position="500"/>
        <end position="560"/>
    </location>
</feature>
<dbReference type="PROSITE" id="PS50012">
    <property type="entry name" value="RCC1_3"/>
    <property type="match status" value="1"/>
</dbReference>
<dbReference type="Gene3D" id="2.130.10.30">
    <property type="entry name" value="Regulator of chromosome condensation 1/beta-lactamase-inhibitor protein II"/>
    <property type="match status" value="1"/>
</dbReference>
<dbReference type="InterPro" id="IPR053245">
    <property type="entry name" value="MitoProcess-Associated"/>
</dbReference>
<dbReference type="EMBL" id="SFCI01000768">
    <property type="protein sequence ID" value="TFY78019.1"/>
    <property type="molecule type" value="Genomic_DNA"/>
</dbReference>
<keyword evidence="4" id="KW-1185">Reference proteome</keyword>
<dbReference type="InterPro" id="IPR000408">
    <property type="entry name" value="Reg_chr_condens"/>
</dbReference>
<name>A0A4Y9ZWY7_9AGAM</name>
<evidence type="ECO:0000313" key="4">
    <source>
        <dbReference type="Proteomes" id="UP000298061"/>
    </source>
</evidence>
<comment type="caution">
    <text evidence="3">The sequence shown here is derived from an EMBL/GenBank/DDBJ whole genome shotgun (WGS) entry which is preliminary data.</text>
</comment>
<protein>
    <submittedName>
        <fullName evidence="3">Uncharacterized protein</fullName>
    </submittedName>
</protein>
<sequence>MGSAASKAARKLPKSVTSKAAPPWAGARAPAEGPHDAAQRPLAAETKDEGILQDAQDPQFLANLNRLGPVRVDHHMQSVKLQENVQQQFKTRADSEVQASSSHAPRNRLLAASLSELLEQRKYLATRDELAKLADQHGIDPDKLENVARFVNTPTVEEGSVIRSVDENGEEKLTMRRALPRTAIGGGALLLASTVAVGSVLATSSTIYNDAPPLDPTSKAPQVQSAVQEVEDADGKLRVLVWGNNKAHILLLDGDVEQIRNPAVASYLEDVALRDLALHATHAACIDAKGDNIVGIQLTDSRVFALSASGNIYVLSSKEGKQKLPAGTPTLASSPWWGTGWMWGEDVGVDFTEIVPANKLAWGEKFVLISAGKDHLLALTSSGRTFAHPINKNANTHGQLGFRKFDIPDPTTPIHARRLHVQLVPNSVADPYAKSNRFARGPSSSSSMTAILAVSENLTPVDDKNIRFCDKLFEVPALRGVRVYQIAAGGRSSFVRTDTGRVLGWGANDRGQIGLGGNVVLDTISIPTEVVLWRSTPGGMNTKCIDLNVGGDLAFFTVERTDGLSNPIIDVLSCGNGQFGGLGNALFTSAQGVPVRTKAVSGLEEFSEKSQSLQPITPQAISISPDGHVLLTLDTLSRSGPGAGGRDVVVWGTNYDYQLGNGKRTSIAVPTIMEGPDGHRLMLLKKKADVVKDPQGKVWKKNAKVEQVAVAGYGNSMIYWRICS</sequence>
<dbReference type="GO" id="GO:0005743">
    <property type="term" value="C:mitochondrial inner membrane"/>
    <property type="evidence" value="ECO:0007669"/>
    <property type="project" value="TreeGrafter"/>
</dbReference>
<dbReference type="Pfam" id="PF13540">
    <property type="entry name" value="RCC1_2"/>
    <property type="match status" value="1"/>
</dbReference>
<organism evidence="3 4">
    <name type="scientific">Hericium alpestre</name>
    <dbReference type="NCBI Taxonomy" id="135208"/>
    <lineage>
        <taxon>Eukaryota</taxon>
        <taxon>Fungi</taxon>
        <taxon>Dikarya</taxon>
        <taxon>Basidiomycota</taxon>
        <taxon>Agaricomycotina</taxon>
        <taxon>Agaricomycetes</taxon>
        <taxon>Russulales</taxon>
        <taxon>Hericiaceae</taxon>
        <taxon>Hericium</taxon>
    </lineage>
</organism>
<evidence type="ECO:0000256" key="1">
    <source>
        <dbReference type="PROSITE-ProRule" id="PRU00235"/>
    </source>
</evidence>
<dbReference type="InterPro" id="IPR009091">
    <property type="entry name" value="RCC1/BLIP-II"/>
</dbReference>
<gene>
    <name evidence="3" type="ORF">EWM64_g5994</name>
</gene>
<dbReference type="AlphaFoldDB" id="A0A4Y9ZWY7"/>
<dbReference type="GO" id="GO:0034551">
    <property type="term" value="P:mitochondrial respiratory chain complex III assembly"/>
    <property type="evidence" value="ECO:0007669"/>
    <property type="project" value="TreeGrafter"/>
</dbReference>
<reference evidence="3 4" key="1">
    <citation type="submission" date="2019-02" db="EMBL/GenBank/DDBJ databases">
        <title>Genome sequencing of the rare red list fungi Hericium alpestre (H. flagellum).</title>
        <authorList>
            <person name="Buettner E."/>
            <person name="Kellner H."/>
        </authorList>
    </citation>
    <scope>NUCLEOTIDE SEQUENCE [LARGE SCALE GENOMIC DNA]</scope>
    <source>
        <strain evidence="3 4">DSM 108284</strain>
    </source>
</reference>
<dbReference type="PANTHER" id="PTHR47563">
    <property type="entry name" value="PROTEIN FMP25, MITOCHONDRIAL"/>
    <property type="match status" value="1"/>
</dbReference>
<dbReference type="Proteomes" id="UP000298061">
    <property type="component" value="Unassembled WGS sequence"/>
</dbReference>
<feature type="compositionally biased region" description="Low complexity" evidence="2">
    <location>
        <begin position="20"/>
        <end position="32"/>
    </location>
</feature>
<accession>A0A4Y9ZWY7</accession>
<dbReference type="STRING" id="135208.A0A4Y9ZWY7"/>
<dbReference type="PANTHER" id="PTHR47563:SF1">
    <property type="entry name" value="PROTEIN FMP25, MITOCHONDRIAL"/>
    <property type="match status" value="1"/>
</dbReference>
<proteinExistence type="predicted"/>
<dbReference type="OrthoDB" id="10256179at2759"/>